<protein>
    <recommendedName>
        <fullName evidence="4">Biotin carboxylase</fullName>
    </recommendedName>
</protein>
<dbReference type="SUPFAM" id="SSF56059">
    <property type="entry name" value="Glutathione synthetase ATP-binding domain-like"/>
    <property type="match status" value="1"/>
</dbReference>
<dbReference type="RefSeq" id="WP_094799741.1">
    <property type="nucleotide sequence ID" value="NZ_NEVP01000006.1"/>
</dbReference>
<dbReference type="Pfam" id="PF11379">
    <property type="entry name" value="DUF3182"/>
    <property type="match status" value="1"/>
</dbReference>
<dbReference type="Proteomes" id="UP000216913">
    <property type="component" value="Unassembled WGS sequence"/>
</dbReference>
<sequence length="390" mass="41964">MTTPTRSSSYVPAARRGVVVPYPRAQAPSEHELASQDQLARRIAALLDLDPEPAYRPALRPRYGSVYYVPARTIIGRARASTLGIDGETDLYGGVVPHAYVATKSITHPLINARARAPSSWSRRLGEMLEGVTLAGYTAFSLADAQRAGVTLLARGPIRVKQVEANAGRGQEVVANAAELEAALGRLQEPVVRSLGLVLEENLASLETYSVGTLRIGTLDAAYVGTQSLTSDNRGEQVYGGSRLRVVRGGWDALLAQTTHPDERLAIQQARVYDSAVQTCYPALLASRRNYDVAIGEDEAGDKRAGVLEQSWRAGGASIAEIAALEAFADNPTLQTVQSYTQERYGQPQVQPPRGHLTFHAYDSTVGFISKSGGLSPDQPEAEETRRGAQ</sequence>
<accession>A0A261TR87</accession>
<organism evidence="2 3">
    <name type="scientific">Bordetella genomosp. 5</name>
    <dbReference type="NCBI Taxonomy" id="1395608"/>
    <lineage>
        <taxon>Bacteria</taxon>
        <taxon>Pseudomonadati</taxon>
        <taxon>Pseudomonadota</taxon>
        <taxon>Betaproteobacteria</taxon>
        <taxon>Burkholderiales</taxon>
        <taxon>Alcaligenaceae</taxon>
        <taxon>Bordetella</taxon>
    </lineage>
</organism>
<dbReference type="EMBL" id="NEVP01000006">
    <property type="protein sequence ID" value="OZI51787.1"/>
    <property type="molecule type" value="Genomic_DNA"/>
</dbReference>
<evidence type="ECO:0000256" key="1">
    <source>
        <dbReference type="SAM" id="MobiDB-lite"/>
    </source>
</evidence>
<feature type="region of interest" description="Disordered" evidence="1">
    <location>
        <begin position="370"/>
        <end position="390"/>
    </location>
</feature>
<dbReference type="InterPro" id="IPR021519">
    <property type="entry name" value="DUF3182"/>
</dbReference>
<evidence type="ECO:0000313" key="2">
    <source>
        <dbReference type="EMBL" id="OZI51787.1"/>
    </source>
</evidence>
<dbReference type="AlphaFoldDB" id="A0A261TR87"/>
<gene>
    <name evidence="2" type="ORF">CAL25_09665</name>
</gene>
<name>A0A261TR87_9BORD</name>
<dbReference type="OrthoDB" id="8648979at2"/>
<evidence type="ECO:0008006" key="4">
    <source>
        <dbReference type="Google" id="ProtNLM"/>
    </source>
</evidence>
<comment type="caution">
    <text evidence="2">The sequence shown here is derived from an EMBL/GenBank/DDBJ whole genome shotgun (WGS) entry which is preliminary data.</text>
</comment>
<reference evidence="2 3" key="1">
    <citation type="submission" date="2017-05" db="EMBL/GenBank/DDBJ databases">
        <title>Complete and WGS of Bordetella genogroups.</title>
        <authorList>
            <person name="Spilker T."/>
            <person name="LiPuma J."/>
        </authorList>
    </citation>
    <scope>NUCLEOTIDE SEQUENCE [LARGE SCALE GENOMIC DNA]</scope>
    <source>
        <strain evidence="2 3">AU10456</strain>
    </source>
</reference>
<keyword evidence="3" id="KW-1185">Reference proteome</keyword>
<evidence type="ECO:0000313" key="3">
    <source>
        <dbReference type="Proteomes" id="UP000216913"/>
    </source>
</evidence>
<proteinExistence type="predicted"/>